<reference evidence="9 10" key="1">
    <citation type="submission" date="2020-08" db="EMBL/GenBank/DDBJ databases">
        <title>Genomic Encyclopedia of Type Strains, Phase IV (KMG-IV): sequencing the most valuable type-strain genomes for metagenomic binning, comparative biology and taxonomic classification.</title>
        <authorList>
            <person name="Goeker M."/>
        </authorList>
    </citation>
    <scope>NUCLEOTIDE SEQUENCE [LARGE SCALE GENOMIC DNA]</scope>
    <source>
        <strain evidence="9 10">DSM 22359</strain>
    </source>
</reference>
<dbReference type="GO" id="GO:0008360">
    <property type="term" value="P:regulation of cell shape"/>
    <property type="evidence" value="ECO:0007669"/>
    <property type="project" value="UniProtKB-UniRule"/>
</dbReference>
<accession>A0A840UEI1</accession>
<evidence type="ECO:0000256" key="3">
    <source>
        <dbReference type="ARBA" id="ARBA00022679"/>
    </source>
</evidence>
<evidence type="ECO:0000256" key="1">
    <source>
        <dbReference type="ARBA" id="ARBA00004752"/>
    </source>
</evidence>
<evidence type="ECO:0000256" key="5">
    <source>
        <dbReference type="ARBA" id="ARBA00022984"/>
    </source>
</evidence>
<dbReference type="PANTHER" id="PTHR36699:SF1">
    <property type="entry name" value="L,D-TRANSPEPTIDASE YAFK-RELATED"/>
    <property type="match status" value="1"/>
</dbReference>
<keyword evidence="5 7" id="KW-0573">Peptidoglycan synthesis</keyword>
<protein>
    <submittedName>
        <fullName evidence="9">Murein L,D-transpeptidase YafK</fullName>
    </submittedName>
</protein>
<evidence type="ECO:0000256" key="2">
    <source>
        <dbReference type="ARBA" id="ARBA00005992"/>
    </source>
</evidence>
<dbReference type="GO" id="GO:0016740">
    <property type="term" value="F:transferase activity"/>
    <property type="evidence" value="ECO:0007669"/>
    <property type="project" value="UniProtKB-KW"/>
</dbReference>
<dbReference type="PROSITE" id="PS52029">
    <property type="entry name" value="LD_TPASE"/>
    <property type="match status" value="1"/>
</dbReference>
<evidence type="ECO:0000256" key="7">
    <source>
        <dbReference type="PROSITE-ProRule" id="PRU01373"/>
    </source>
</evidence>
<dbReference type="EMBL" id="JACHFE010000003">
    <property type="protein sequence ID" value="MBB5321121.1"/>
    <property type="molecule type" value="Genomic_DNA"/>
</dbReference>
<evidence type="ECO:0000313" key="9">
    <source>
        <dbReference type="EMBL" id="MBB5321121.1"/>
    </source>
</evidence>
<comment type="similarity">
    <text evidence="2">Belongs to the YkuD family.</text>
</comment>
<dbReference type="SUPFAM" id="SSF141523">
    <property type="entry name" value="L,D-transpeptidase catalytic domain-like"/>
    <property type="match status" value="1"/>
</dbReference>
<dbReference type="GO" id="GO:0009252">
    <property type="term" value="P:peptidoglycan biosynthetic process"/>
    <property type="evidence" value="ECO:0007669"/>
    <property type="project" value="UniProtKB-UniPathway"/>
</dbReference>
<feature type="active site" description="Nucleophile" evidence="7">
    <location>
        <position position="171"/>
    </location>
</feature>
<keyword evidence="10" id="KW-1185">Reference proteome</keyword>
<dbReference type="GO" id="GO:0004180">
    <property type="term" value="F:carboxypeptidase activity"/>
    <property type="evidence" value="ECO:0007669"/>
    <property type="project" value="UniProtKB-ARBA"/>
</dbReference>
<feature type="domain" description="L,D-TPase catalytic" evidence="8">
    <location>
        <begin position="59"/>
        <end position="195"/>
    </location>
</feature>
<keyword evidence="3" id="KW-0808">Transferase</keyword>
<keyword evidence="4 7" id="KW-0133">Cell shape</keyword>
<feature type="active site" description="Proton donor/acceptor" evidence="7">
    <location>
        <position position="149"/>
    </location>
</feature>
<dbReference type="InterPro" id="IPR038063">
    <property type="entry name" value="Transpep_catalytic_dom"/>
</dbReference>
<dbReference type="Pfam" id="PF03734">
    <property type="entry name" value="YkuD"/>
    <property type="match status" value="1"/>
</dbReference>
<dbReference type="PANTHER" id="PTHR36699">
    <property type="entry name" value="LD-TRANSPEPTIDASE"/>
    <property type="match status" value="1"/>
</dbReference>
<keyword evidence="6 7" id="KW-0961">Cell wall biogenesis/degradation</keyword>
<dbReference type="CDD" id="cd16913">
    <property type="entry name" value="YkuD_like"/>
    <property type="match status" value="1"/>
</dbReference>
<evidence type="ECO:0000256" key="6">
    <source>
        <dbReference type="ARBA" id="ARBA00023316"/>
    </source>
</evidence>
<organism evidence="9 10">
    <name type="scientific">Marinobacter oulmenensis</name>
    <dbReference type="NCBI Taxonomy" id="643747"/>
    <lineage>
        <taxon>Bacteria</taxon>
        <taxon>Pseudomonadati</taxon>
        <taxon>Pseudomonadota</taxon>
        <taxon>Gammaproteobacteria</taxon>
        <taxon>Pseudomonadales</taxon>
        <taxon>Marinobacteraceae</taxon>
        <taxon>Marinobacter</taxon>
    </lineage>
</organism>
<dbReference type="InterPro" id="IPR005490">
    <property type="entry name" value="LD_TPept_cat_dom"/>
</dbReference>
<dbReference type="UniPathway" id="UPA00219"/>
<evidence type="ECO:0000256" key="4">
    <source>
        <dbReference type="ARBA" id="ARBA00022960"/>
    </source>
</evidence>
<dbReference type="AlphaFoldDB" id="A0A840UEI1"/>
<evidence type="ECO:0000259" key="8">
    <source>
        <dbReference type="PROSITE" id="PS52029"/>
    </source>
</evidence>
<sequence length="196" mass="21943">MKFNIDRHYGTLMVMRLLLALPLLLLPLFASASELLARAEPHLNMPPGQESVTPSPEVTLVLVRKGERRLYLMSGANRVRHYRISLGDNPDGHKLYEGDERTPEGDYVLDWRNPQSDFHKSIHISYPSPRDRELAAAWGLDPGGSIMLHGLPNNAGDMAFAYAGLDWTDGCIAVTNEAMDEIWQLVENGTPIRIEP</sequence>
<dbReference type="Proteomes" id="UP000591735">
    <property type="component" value="Unassembled WGS sequence"/>
</dbReference>
<dbReference type="Gene3D" id="2.40.440.10">
    <property type="entry name" value="L,D-transpeptidase catalytic domain-like"/>
    <property type="match status" value="1"/>
</dbReference>
<comment type="caution">
    <text evidence="9">The sequence shown here is derived from an EMBL/GenBank/DDBJ whole genome shotgun (WGS) entry which is preliminary data.</text>
</comment>
<proteinExistence type="inferred from homology"/>
<comment type="pathway">
    <text evidence="1 7">Cell wall biogenesis; peptidoglycan biosynthesis.</text>
</comment>
<name>A0A840UEI1_9GAMM</name>
<evidence type="ECO:0000313" key="10">
    <source>
        <dbReference type="Proteomes" id="UP000591735"/>
    </source>
</evidence>
<dbReference type="GO" id="GO:0071555">
    <property type="term" value="P:cell wall organization"/>
    <property type="evidence" value="ECO:0007669"/>
    <property type="project" value="UniProtKB-UniRule"/>
</dbReference>
<gene>
    <name evidence="9" type="ORF">HNR38_001607</name>
</gene>